<organism evidence="1 2">
    <name type="scientific">Eggerthella guodeyinii</name>
    <dbReference type="NCBI Taxonomy" id="2690837"/>
    <lineage>
        <taxon>Bacteria</taxon>
        <taxon>Bacillati</taxon>
        <taxon>Actinomycetota</taxon>
        <taxon>Coriobacteriia</taxon>
        <taxon>Eggerthellales</taxon>
        <taxon>Eggerthellaceae</taxon>
        <taxon>Eggerthella</taxon>
    </lineage>
</organism>
<evidence type="ECO:0000313" key="2">
    <source>
        <dbReference type="Proteomes" id="UP000478463"/>
    </source>
</evidence>
<proteinExistence type="predicted"/>
<protein>
    <recommendedName>
        <fullName evidence="3">DUF4064 domain-containing protein</fullName>
    </recommendedName>
</protein>
<evidence type="ECO:0008006" key="3">
    <source>
        <dbReference type="Google" id="ProtNLM"/>
    </source>
</evidence>
<dbReference type="EMBL" id="CP063310">
    <property type="protein sequence ID" value="QOS68115.1"/>
    <property type="molecule type" value="Genomic_DNA"/>
</dbReference>
<dbReference type="KEGG" id="egd:GS424_016750"/>
<name>A0A6L7INB4_9ACTN</name>
<gene>
    <name evidence="1" type="ORF">GS424_016750</name>
</gene>
<reference evidence="1 2" key="1">
    <citation type="submission" date="2020-10" db="EMBL/GenBank/DDBJ databases">
        <title>Eggerthella sp. nov., isolated from human feces.</title>
        <authorList>
            <person name="Yajun G."/>
        </authorList>
    </citation>
    <scope>NUCLEOTIDE SEQUENCE [LARGE SCALE GENOMIC DNA]</scope>
    <source>
        <strain evidence="1 2">HF-1101</strain>
    </source>
</reference>
<dbReference type="AlphaFoldDB" id="A0A6L7INB4"/>
<accession>A0A6L7INB4</accession>
<dbReference type="Proteomes" id="UP000478463">
    <property type="component" value="Chromosome"/>
</dbReference>
<dbReference type="PROSITE" id="PS51257">
    <property type="entry name" value="PROKAR_LIPOPROTEIN"/>
    <property type="match status" value="1"/>
</dbReference>
<sequence length="167" mass="17020">MPNPDARLVRGVSIAVIVLSALALAGCLLLLVVLGIGGAVLSDPGSSFIVAHNDPGFVERFSSSSDAEAAAMLTALGLGFASIGVIWLVICHGVVLVAGIMGLQASARPEKLGTAFGWAIAGAVLSLLGGNLITMALLIIAAVYLNKLRTPPYQPQAPMPPVPPYQP</sequence>
<dbReference type="RefSeq" id="WP_160940994.1">
    <property type="nucleotide sequence ID" value="NZ_CP063310.1"/>
</dbReference>
<evidence type="ECO:0000313" key="1">
    <source>
        <dbReference type="EMBL" id="QOS68115.1"/>
    </source>
</evidence>